<dbReference type="RefSeq" id="WP_265426179.1">
    <property type="nucleotide sequence ID" value="NZ_JAPFPW010000026.1"/>
</dbReference>
<sequence length="97" mass="11046">MNRKLVWAILLLCSLAPQSLMAVPLFQGVVESFDPESRVVFIDKKQYVISDLAALEDSVRKDGSWDDHALLAGKRVVFQLKSVREGENRIVYLRIEN</sequence>
<proteinExistence type="predicted"/>
<evidence type="ECO:0000256" key="1">
    <source>
        <dbReference type="SAM" id="SignalP"/>
    </source>
</evidence>
<evidence type="ECO:0000313" key="2">
    <source>
        <dbReference type="EMBL" id="MCW7755244.1"/>
    </source>
</evidence>
<gene>
    <name evidence="2" type="ORF">OOT00_14750</name>
</gene>
<protein>
    <recommendedName>
        <fullName evidence="4">DUF5666 domain-containing protein</fullName>
    </recommendedName>
</protein>
<feature type="chain" id="PRO_5045288357" description="DUF5666 domain-containing protein" evidence="1">
    <location>
        <begin position="23"/>
        <end position="97"/>
    </location>
</feature>
<keyword evidence="1" id="KW-0732">Signal</keyword>
<reference evidence="2 3" key="1">
    <citation type="submission" date="2022-11" db="EMBL/GenBank/DDBJ databases">
        <title>Desulfobotulus tamanensis H1 sp. nov. - anaerobic, alkaliphilic, sulphate reducing bacterium isolated from terrestrial mud volcano.</title>
        <authorList>
            <person name="Frolova A."/>
            <person name="Merkel A.Y."/>
            <person name="Slobodkin A.I."/>
        </authorList>
    </citation>
    <scope>NUCLEOTIDE SEQUENCE [LARGE SCALE GENOMIC DNA]</scope>
    <source>
        <strain evidence="2 3">H1</strain>
    </source>
</reference>
<accession>A0ABT3NCQ4</accession>
<dbReference type="EMBL" id="JAPFPW010000026">
    <property type="protein sequence ID" value="MCW7755244.1"/>
    <property type="molecule type" value="Genomic_DNA"/>
</dbReference>
<keyword evidence="3" id="KW-1185">Reference proteome</keyword>
<evidence type="ECO:0000313" key="3">
    <source>
        <dbReference type="Proteomes" id="UP001209681"/>
    </source>
</evidence>
<feature type="signal peptide" evidence="1">
    <location>
        <begin position="1"/>
        <end position="22"/>
    </location>
</feature>
<evidence type="ECO:0008006" key="4">
    <source>
        <dbReference type="Google" id="ProtNLM"/>
    </source>
</evidence>
<comment type="caution">
    <text evidence="2">The sequence shown here is derived from an EMBL/GenBank/DDBJ whole genome shotgun (WGS) entry which is preliminary data.</text>
</comment>
<dbReference type="Proteomes" id="UP001209681">
    <property type="component" value="Unassembled WGS sequence"/>
</dbReference>
<organism evidence="2 3">
    <name type="scientific">Desulfobotulus pelophilus</name>
    <dbReference type="NCBI Taxonomy" id="2823377"/>
    <lineage>
        <taxon>Bacteria</taxon>
        <taxon>Pseudomonadati</taxon>
        <taxon>Thermodesulfobacteriota</taxon>
        <taxon>Desulfobacteria</taxon>
        <taxon>Desulfobacterales</taxon>
        <taxon>Desulfobacteraceae</taxon>
        <taxon>Desulfobotulus</taxon>
    </lineage>
</organism>
<name>A0ABT3NCQ4_9BACT</name>